<name>A0A975GUR7_9CAUL</name>
<keyword evidence="1" id="KW-0238">DNA-binding</keyword>
<proteinExistence type="predicted"/>
<dbReference type="AlphaFoldDB" id="A0A975GUR7"/>
<dbReference type="EMBL" id="CP062222">
    <property type="protein sequence ID" value="QTC90551.1"/>
    <property type="molecule type" value="Genomic_DNA"/>
</dbReference>
<gene>
    <name evidence="1" type="ORF">IFJ75_14915</name>
</gene>
<reference evidence="1" key="1">
    <citation type="submission" date="2020-09" db="EMBL/GenBank/DDBJ databases">
        <title>Brevundimonas sp. LVF2 isolated from a puddle in Goettingen, Germany.</title>
        <authorList>
            <person name="Friedrich I."/>
            <person name="Klassen A."/>
            <person name="Hannes N."/>
            <person name="Schneider D."/>
            <person name="Hertel R."/>
            <person name="Daniel R."/>
        </authorList>
    </citation>
    <scope>NUCLEOTIDE SEQUENCE</scope>
    <source>
        <strain evidence="1">LVF2</strain>
    </source>
</reference>
<keyword evidence="2" id="KW-1185">Reference proteome</keyword>
<evidence type="ECO:0000313" key="1">
    <source>
        <dbReference type="EMBL" id="QTC90551.1"/>
    </source>
</evidence>
<sequence>MATPADLARIALALPGVSGEGVGFGVGKKGLCWSYLARATPKAKREVVPGVVAIRCDLAAKEMLIETVPDRFFDDDHYRGYPAVLARLETLEVSELEGLIRSAWMIQAPKSLKRGLA</sequence>
<accession>A0A975GUR7</accession>
<protein>
    <submittedName>
        <fullName evidence="1">MmcQ/YjbR family DNA-binding protein</fullName>
    </submittedName>
</protein>
<dbReference type="GO" id="GO:0003677">
    <property type="term" value="F:DNA binding"/>
    <property type="evidence" value="ECO:0007669"/>
    <property type="project" value="UniProtKB-KW"/>
</dbReference>
<evidence type="ECO:0000313" key="2">
    <source>
        <dbReference type="Proteomes" id="UP000663918"/>
    </source>
</evidence>
<dbReference type="KEGG" id="bgoe:IFJ75_14915"/>
<organism evidence="1 2">
    <name type="scientific">Brevundimonas goettingensis</name>
    <dbReference type="NCBI Taxonomy" id="2774190"/>
    <lineage>
        <taxon>Bacteria</taxon>
        <taxon>Pseudomonadati</taxon>
        <taxon>Pseudomonadota</taxon>
        <taxon>Alphaproteobacteria</taxon>
        <taxon>Caulobacterales</taxon>
        <taxon>Caulobacteraceae</taxon>
        <taxon>Brevundimonas</taxon>
    </lineage>
</organism>
<dbReference type="Proteomes" id="UP000663918">
    <property type="component" value="Chromosome"/>
</dbReference>
<dbReference type="RefSeq" id="WP_207869029.1">
    <property type="nucleotide sequence ID" value="NZ_CP062222.1"/>
</dbReference>